<dbReference type="AlphaFoldDB" id="A0A4R0P2A7"/>
<feature type="signal peptide" evidence="1">
    <location>
        <begin position="1"/>
        <end position="28"/>
    </location>
</feature>
<organism evidence="3 4">
    <name type="scientific">Pedobacter frigidisoli</name>
    <dbReference type="NCBI Taxonomy" id="2530455"/>
    <lineage>
        <taxon>Bacteria</taxon>
        <taxon>Pseudomonadati</taxon>
        <taxon>Bacteroidota</taxon>
        <taxon>Sphingobacteriia</taxon>
        <taxon>Sphingobacteriales</taxon>
        <taxon>Sphingobacteriaceae</taxon>
        <taxon>Pedobacter</taxon>
    </lineage>
</organism>
<evidence type="ECO:0000256" key="1">
    <source>
        <dbReference type="SAM" id="SignalP"/>
    </source>
</evidence>
<accession>A0A4R0P2A7</accession>
<reference evidence="3 4" key="1">
    <citation type="submission" date="2019-02" db="EMBL/GenBank/DDBJ databases">
        <title>Pedobacter sp. RP-3-11 sp. nov., isolated from Arctic soil.</title>
        <authorList>
            <person name="Dahal R.H."/>
        </authorList>
    </citation>
    <scope>NUCLEOTIDE SEQUENCE [LARGE SCALE GENOMIC DNA]</scope>
    <source>
        <strain evidence="3 4">RP-3-11</strain>
    </source>
</reference>
<evidence type="ECO:0000313" key="3">
    <source>
        <dbReference type="EMBL" id="TCD10620.1"/>
    </source>
</evidence>
<dbReference type="PROSITE" id="PS51257">
    <property type="entry name" value="PROKAR_LIPOPROTEIN"/>
    <property type="match status" value="1"/>
</dbReference>
<dbReference type="Pfam" id="PF14344">
    <property type="entry name" value="DUF4397"/>
    <property type="match status" value="1"/>
</dbReference>
<keyword evidence="4" id="KW-1185">Reference proteome</keyword>
<comment type="caution">
    <text evidence="3">The sequence shown here is derived from an EMBL/GenBank/DDBJ whole genome shotgun (WGS) entry which is preliminary data.</text>
</comment>
<name>A0A4R0P2A7_9SPHI</name>
<dbReference type="RefSeq" id="WP_131558163.1">
    <property type="nucleotide sequence ID" value="NZ_SJSN01000006.1"/>
</dbReference>
<protein>
    <submittedName>
        <fullName evidence="3">DUF4397 domain-containing protein</fullName>
    </submittedName>
</protein>
<feature type="domain" description="DUF4397" evidence="2">
    <location>
        <begin position="40"/>
        <end position="151"/>
    </location>
</feature>
<evidence type="ECO:0000313" key="4">
    <source>
        <dbReference type="Proteomes" id="UP000291485"/>
    </source>
</evidence>
<proteinExistence type="predicted"/>
<sequence length="232" mass="25090">MKTKNYFGISTKIIFSLLAITLTISACKKDFSDDPIEAAGIGFIHASPGTGPLDFILDNQKGGTFSYTKDLGYYSAYPGTRLLGVAKKDSLKYLTNINATLKPGIFYSVFVVDTLKSTKLLVLEDDLKSPETNKAKVRFINLSPGSPAFDLAIQGKDGSLFTGKAFKEYTAFTSIDPSDAYTFLLKETSSSSVKVTLPAIKIEKGKIYTIWAKGLSSKTDSTGLGLTVLTNK</sequence>
<dbReference type="InterPro" id="IPR025510">
    <property type="entry name" value="DUF4397"/>
</dbReference>
<dbReference type="OrthoDB" id="9792011at2"/>
<dbReference type="Proteomes" id="UP000291485">
    <property type="component" value="Unassembled WGS sequence"/>
</dbReference>
<keyword evidence="1" id="KW-0732">Signal</keyword>
<dbReference type="EMBL" id="SJSN01000006">
    <property type="protein sequence ID" value="TCD10620.1"/>
    <property type="molecule type" value="Genomic_DNA"/>
</dbReference>
<evidence type="ECO:0000259" key="2">
    <source>
        <dbReference type="Pfam" id="PF14344"/>
    </source>
</evidence>
<feature type="chain" id="PRO_5020235872" evidence="1">
    <location>
        <begin position="29"/>
        <end position="232"/>
    </location>
</feature>
<gene>
    <name evidence="3" type="ORF">EZ449_09770</name>
</gene>